<name>A0A3B1E005_9ZZZZ</name>
<dbReference type="CDD" id="cd01025">
    <property type="entry name" value="TOPRIM_recR"/>
    <property type="match status" value="1"/>
</dbReference>
<dbReference type="Pfam" id="PF02132">
    <property type="entry name" value="RecR_ZnF"/>
    <property type="match status" value="1"/>
</dbReference>
<accession>A0A3B1E005</accession>
<dbReference type="InterPro" id="IPR000093">
    <property type="entry name" value="DNA_Rcmb_RecR"/>
</dbReference>
<evidence type="ECO:0000259" key="7">
    <source>
        <dbReference type="PROSITE" id="PS50880"/>
    </source>
</evidence>
<evidence type="ECO:0000256" key="2">
    <source>
        <dbReference type="ARBA" id="ARBA00022763"/>
    </source>
</evidence>
<dbReference type="InterPro" id="IPR023627">
    <property type="entry name" value="Rcmb_RecR"/>
</dbReference>
<evidence type="ECO:0000256" key="3">
    <source>
        <dbReference type="ARBA" id="ARBA00022771"/>
    </source>
</evidence>
<keyword evidence="3" id="KW-0863">Zinc-finger</keyword>
<dbReference type="Gene3D" id="3.30.60.80">
    <property type="match status" value="1"/>
</dbReference>
<dbReference type="InterPro" id="IPR034137">
    <property type="entry name" value="TOPRIM_RecR"/>
</dbReference>
<dbReference type="PROSITE" id="PS50880">
    <property type="entry name" value="TOPRIM"/>
    <property type="match status" value="1"/>
</dbReference>
<dbReference type="GO" id="GO:0006281">
    <property type="term" value="P:DNA repair"/>
    <property type="evidence" value="ECO:0007669"/>
    <property type="project" value="UniProtKB-KW"/>
</dbReference>
<reference evidence="8" key="1">
    <citation type="submission" date="2018-06" db="EMBL/GenBank/DDBJ databases">
        <authorList>
            <person name="Zhirakovskaya E."/>
        </authorList>
    </citation>
    <scope>NUCLEOTIDE SEQUENCE</scope>
</reference>
<dbReference type="PANTHER" id="PTHR30446:SF0">
    <property type="entry name" value="RECOMBINATION PROTEIN RECR"/>
    <property type="match status" value="1"/>
</dbReference>
<dbReference type="Gene3D" id="1.10.8.420">
    <property type="entry name" value="RecR Domain 1"/>
    <property type="match status" value="1"/>
</dbReference>
<dbReference type="GO" id="GO:0006310">
    <property type="term" value="P:DNA recombination"/>
    <property type="evidence" value="ECO:0007669"/>
    <property type="project" value="UniProtKB-KW"/>
</dbReference>
<dbReference type="EMBL" id="UOGL01000537">
    <property type="protein sequence ID" value="VAX41390.1"/>
    <property type="molecule type" value="Genomic_DNA"/>
</dbReference>
<sequence length="208" mass="22745">MAKKQFEGSDHPYGPSVKNLIEQFSRLPGIGKKSAERLAYHVLNSPVEDAIDLATAIENVKNSIHSCPQCFNLTETDLCNICSDERRLQHLVCIVEQPRDIMSLEAAGVFDGLYHVLQGKISPLDGVGPENLTIDALVQRVRNNGVTEIVMATNPTVEGDGTALFISNILEREDVKITRLARGIASGSVLEFANKAMLADALKGRQEF</sequence>
<evidence type="ECO:0000256" key="6">
    <source>
        <dbReference type="ARBA" id="ARBA00023204"/>
    </source>
</evidence>
<proteinExistence type="inferred from homology"/>
<dbReference type="SUPFAM" id="SSF111304">
    <property type="entry name" value="Recombination protein RecR"/>
    <property type="match status" value="1"/>
</dbReference>
<dbReference type="Pfam" id="PF21176">
    <property type="entry name" value="RecR_HhH"/>
    <property type="match status" value="1"/>
</dbReference>
<dbReference type="InterPro" id="IPR006171">
    <property type="entry name" value="TOPRIM_dom"/>
</dbReference>
<evidence type="ECO:0000256" key="4">
    <source>
        <dbReference type="ARBA" id="ARBA00022833"/>
    </source>
</evidence>
<gene>
    <name evidence="8" type="ORF">MNBD_PLANCTO02-2189</name>
</gene>
<dbReference type="InterPro" id="IPR015967">
    <property type="entry name" value="Rcmb_RecR_Znf"/>
</dbReference>
<evidence type="ECO:0000256" key="5">
    <source>
        <dbReference type="ARBA" id="ARBA00023172"/>
    </source>
</evidence>
<evidence type="ECO:0000313" key="8">
    <source>
        <dbReference type="EMBL" id="VAX41390.1"/>
    </source>
</evidence>
<keyword evidence="6" id="KW-0234">DNA repair</keyword>
<keyword evidence="4" id="KW-0862">Zinc</keyword>
<keyword evidence="2" id="KW-0227">DNA damage</keyword>
<dbReference type="NCBIfam" id="TIGR00615">
    <property type="entry name" value="recR"/>
    <property type="match status" value="1"/>
</dbReference>
<dbReference type="Gene3D" id="3.40.1360.10">
    <property type="match status" value="1"/>
</dbReference>
<keyword evidence="5" id="KW-0233">DNA recombination</keyword>
<dbReference type="Pfam" id="PF13662">
    <property type="entry name" value="Toprim_4"/>
    <property type="match status" value="1"/>
</dbReference>
<dbReference type="PANTHER" id="PTHR30446">
    <property type="entry name" value="RECOMBINATION PROTEIN RECR"/>
    <property type="match status" value="1"/>
</dbReference>
<evidence type="ECO:0000256" key="1">
    <source>
        <dbReference type="ARBA" id="ARBA00022723"/>
    </source>
</evidence>
<feature type="domain" description="Toprim" evidence="7">
    <location>
        <begin position="90"/>
        <end position="185"/>
    </location>
</feature>
<dbReference type="SMART" id="SM00493">
    <property type="entry name" value="TOPRIM"/>
    <property type="match status" value="1"/>
</dbReference>
<keyword evidence="1" id="KW-0479">Metal-binding</keyword>
<dbReference type="GO" id="GO:0003677">
    <property type="term" value="F:DNA binding"/>
    <property type="evidence" value="ECO:0007669"/>
    <property type="project" value="InterPro"/>
</dbReference>
<protein>
    <submittedName>
        <fullName evidence="8">Recombination protein RecR</fullName>
    </submittedName>
</protein>
<dbReference type="AlphaFoldDB" id="A0A3B1E005"/>
<dbReference type="HAMAP" id="MF_00017">
    <property type="entry name" value="RecR"/>
    <property type="match status" value="1"/>
</dbReference>
<dbReference type="GO" id="GO:0008270">
    <property type="term" value="F:zinc ion binding"/>
    <property type="evidence" value="ECO:0007669"/>
    <property type="project" value="UniProtKB-KW"/>
</dbReference>
<organism evidence="8">
    <name type="scientific">hydrothermal vent metagenome</name>
    <dbReference type="NCBI Taxonomy" id="652676"/>
    <lineage>
        <taxon>unclassified sequences</taxon>
        <taxon>metagenomes</taxon>
        <taxon>ecological metagenomes</taxon>
    </lineage>
</organism>